<keyword evidence="2" id="KW-1185">Reference proteome</keyword>
<proteinExistence type="predicted"/>
<comment type="caution">
    <text evidence="1">The sequence shown here is derived from an EMBL/GenBank/DDBJ whole genome shotgun (WGS) entry which is preliminary data.</text>
</comment>
<dbReference type="EMBL" id="LXQA010441570">
    <property type="protein sequence ID" value="MCI52066.1"/>
    <property type="molecule type" value="Genomic_DNA"/>
</dbReference>
<sequence length="18" mass="1833">MISSSNAFLHSGDLAALV</sequence>
<evidence type="ECO:0000313" key="2">
    <source>
        <dbReference type="Proteomes" id="UP000265520"/>
    </source>
</evidence>
<protein>
    <submittedName>
        <fullName evidence="1">Uncharacterized protein</fullName>
    </submittedName>
</protein>
<evidence type="ECO:0000313" key="1">
    <source>
        <dbReference type="EMBL" id="MCI52066.1"/>
    </source>
</evidence>
<organism evidence="1 2">
    <name type="scientific">Trifolium medium</name>
    <dbReference type="NCBI Taxonomy" id="97028"/>
    <lineage>
        <taxon>Eukaryota</taxon>
        <taxon>Viridiplantae</taxon>
        <taxon>Streptophyta</taxon>
        <taxon>Embryophyta</taxon>
        <taxon>Tracheophyta</taxon>
        <taxon>Spermatophyta</taxon>
        <taxon>Magnoliopsida</taxon>
        <taxon>eudicotyledons</taxon>
        <taxon>Gunneridae</taxon>
        <taxon>Pentapetalae</taxon>
        <taxon>rosids</taxon>
        <taxon>fabids</taxon>
        <taxon>Fabales</taxon>
        <taxon>Fabaceae</taxon>
        <taxon>Papilionoideae</taxon>
        <taxon>50 kb inversion clade</taxon>
        <taxon>NPAAA clade</taxon>
        <taxon>Hologalegina</taxon>
        <taxon>IRL clade</taxon>
        <taxon>Trifolieae</taxon>
        <taxon>Trifolium</taxon>
    </lineage>
</organism>
<name>A0A392SW24_9FABA</name>
<dbReference type="Proteomes" id="UP000265520">
    <property type="component" value="Unassembled WGS sequence"/>
</dbReference>
<reference evidence="1 2" key="1">
    <citation type="journal article" date="2018" name="Front. Plant Sci.">
        <title>Red Clover (Trifolium pratense) and Zigzag Clover (T. medium) - A Picture of Genomic Similarities and Differences.</title>
        <authorList>
            <person name="Dluhosova J."/>
            <person name="Istvanek J."/>
            <person name="Nedelnik J."/>
            <person name="Repkova J."/>
        </authorList>
    </citation>
    <scope>NUCLEOTIDE SEQUENCE [LARGE SCALE GENOMIC DNA]</scope>
    <source>
        <strain evidence="2">cv. 10/8</strain>
        <tissue evidence="1">Leaf</tissue>
    </source>
</reference>
<dbReference type="AlphaFoldDB" id="A0A392SW24"/>
<accession>A0A392SW24</accession>